<evidence type="ECO:0000313" key="1">
    <source>
        <dbReference type="EMBL" id="SDD34120.1"/>
    </source>
</evidence>
<sequence>MTTSKILIKVIEVVMDGIRCGAEKMMMCVDNGQRGLQYFDLRSSGMPLRQFAGTSRKNSARRITGAFHLVLPSLYPLSCQRSNEPSQ</sequence>
<dbReference type="Proteomes" id="UP000199245">
    <property type="component" value="Unassembled WGS sequence"/>
</dbReference>
<organism evidence="1 2">
    <name type="scientific">Bradyrhizobium brasilense</name>
    <dbReference type="NCBI Taxonomy" id="1419277"/>
    <lineage>
        <taxon>Bacteria</taxon>
        <taxon>Pseudomonadati</taxon>
        <taxon>Pseudomonadota</taxon>
        <taxon>Alphaproteobacteria</taxon>
        <taxon>Hyphomicrobiales</taxon>
        <taxon>Nitrobacteraceae</taxon>
        <taxon>Bradyrhizobium</taxon>
    </lineage>
</organism>
<protein>
    <submittedName>
        <fullName evidence="1">Uncharacterized protein</fullName>
    </submittedName>
</protein>
<dbReference type="AlphaFoldDB" id="A0A1G6TYE6"/>
<reference evidence="1 2" key="1">
    <citation type="submission" date="2016-10" db="EMBL/GenBank/DDBJ databases">
        <authorList>
            <person name="de Groot N.N."/>
        </authorList>
    </citation>
    <scope>NUCLEOTIDE SEQUENCE [LARGE SCALE GENOMIC DNA]</scope>
    <source>
        <strain evidence="1 2">R5</strain>
    </source>
</reference>
<gene>
    <name evidence="1" type="ORF">SAMN05216337_101057</name>
</gene>
<accession>A0A1G6TYE6</accession>
<evidence type="ECO:0000313" key="2">
    <source>
        <dbReference type="Proteomes" id="UP000199245"/>
    </source>
</evidence>
<name>A0A1G6TYE6_9BRAD</name>
<dbReference type="EMBL" id="FMZW01000010">
    <property type="protein sequence ID" value="SDD34120.1"/>
    <property type="molecule type" value="Genomic_DNA"/>
</dbReference>
<proteinExistence type="predicted"/>